<sequence>MSGMSGAAPAAAAPAPAAPAATPVMLREGQYVSAGQSLFTIYQNRALVAEFAFPPQLAARIRQGQKLLFYPTSDENHMLSGSVGLIEPVFRNGMNFTIARVYLNDQQFHVGQLLSANVPVIYSGGWWLPKRAVLKLGNKSVVFRKEKDSYLPMTVTTGIETNDMIQVDTDISTWKVASNAYYLIDSESFIKTNN</sequence>
<dbReference type="Gene3D" id="2.40.420.20">
    <property type="match status" value="1"/>
</dbReference>
<gene>
    <name evidence="2" type="ORF">WJU16_22385</name>
</gene>
<dbReference type="InterPro" id="IPR051909">
    <property type="entry name" value="MFP_Cation_Efflux"/>
</dbReference>
<organism evidence="2 3">
    <name type="scientific">Chitinophaga pollutisoli</name>
    <dbReference type="NCBI Taxonomy" id="3133966"/>
    <lineage>
        <taxon>Bacteria</taxon>
        <taxon>Pseudomonadati</taxon>
        <taxon>Bacteroidota</taxon>
        <taxon>Chitinophagia</taxon>
        <taxon>Chitinophagales</taxon>
        <taxon>Chitinophagaceae</taxon>
        <taxon>Chitinophaga</taxon>
    </lineage>
</organism>
<name>A0ABZ2YNF6_9BACT</name>
<evidence type="ECO:0000313" key="3">
    <source>
        <dbReference type="Proteomes" id="UP001485459"/>
    </source>
</evidence>
<reference evidence="3" key="1">
    <citation type="submission" date="2024-03" db="EMBL/GenBank/DDBJ databases">
        <title>Chitinophaga horti sp. nov., isolated from garden soil.</title>
        <authorList>
            <person name="Lee D.S."/>
            <person name="Han D.M."/>
            <person name="Baek J.H."/>
            <person name="Choi D.G."/>
            <person name="Jeon J.H."/>
            <person name="Jeon C.O."/>
        </authorList>
    </citation>
    <scope>NUCLEOTIDE SEQUENCE [LARGE SCALE GENOMIC DNA]</scope>
    <source>
        <strain evidence="3">GPA1</strain>
    </source>
</reference>
<proteinExistence type="predicted"/>
<dbReference type="Gene3D" id="2.40.30.170">
    <property type="match status" value="1"/>
</dbReference>
<evidence type="ECO:0000256" key="1">
    <source>
        <dbReference type="ARBA" id="ARBA00022448"/>
    </source>
</evidence>
<evidence type="ECO:0000313" key="2">
    <source>
        <dbReference type="EMBL" id="WZN40715.1"/>
    </source>
</evidence>
<dbReference type="PANTHER" id="PTHR30097:SF4">
    <property type="entry name" value="SLR6042 PROTEIN"/>
    <property type="match status" value="1"/>
</dbReference>
<keyword evidence="1" id="KW-0813">Transport</keyword>
<protein>
    <submittedName>
        <fullName evidence="2">HlyD family efflux transporter periplasmic adaptor subunit</fullName>
    </submittedName>
</protein>
<keyword evidence="3" id="KW-1185">Reference proteome</keyword>
<dbReference type="PANTHER" id="PTHR30097">
    <property type="entry name" value="CATION EFFLUX SYSTEM PROTEIN CUSB"/>
    <property type="match status" value="1"/>
</dbReference>
<dbReference type="RefSeq" id="WP_341835597.1">
    <property type="nucleotide sequence ID" value="NZ_CP149822.1"/>
</dbReference>
<accession>A0ABZ2YNF6</accession>
<dbReference type="EMBL" id="CP149822">
    <property type="protein sequence ID" value="WZN40715.1"/>
    <property type="molecule type" value="Genomic_DNA"/>
</dbReference>
<dbReference type="Proteomes" id="UP001485459">
    <property type="component" value="Chromosome"/>
</dbReference>